<keyword evidence="4" id="KW-1185">Reference proteome</keyword>
<dbReference type="AlphaFoldDB" id="A0A4D4J396"/>
<feature type="domain" description="DUF397" evidence="2">
    <location>
        <begin position="10"/>
        <end position="30"/>
    </location>
</feature>
<dbReference type="OrthoDB" id="3430276at2"/>
<dbReference type="InterPro" id="IPR007278">
    <property type="entry name" value="DUF397"/>
</dbReference>
<comment type="caution">
    <text evidence="3">The sequence shown here is derived from an EMBL/GenBank/DDBJ whole genome shotgun (WGS) entry which is preliminary data.</text>
</comment>
<evidence type="ECO:0000259" key="2">
    <source>
        <dbReference type="Pfam" id="PF04149"/>
    </source>
</evidence>
<evidence type="ECO:0000313" key="4">
    <source>
        <dbReference type="Proteomes" id="UP000298860"/>
    </source>
</evidence>
<evidence type="ECO:0000256" key="1">
    <source>
        <dbReference type="SAM" id="MobiDB-lite"/>
    </source>
</evidence>
<reference evidence="4" key="1">
    <citation type="submission" date="2019-04" db="EMBL/GenBank/DDBJ databases">
        <title>Draft genome sequence of Pseudonocardiaceae bacterium SL3-2-4.</title>
        <authorList>
            <person name="Ningsih F."/>
            <person name="Yokota A."/>
            <person name="Sakai Y."/>
            <person name="Nanatani K."/>
            <person name="Yabe S."/>
            <person name="Oetari A."/>
            <person name="Sjamsuridzal W."/>
        </authorList>
    </citation>
    <scope>NUCLEOTIDE SEQUENCE [LARGE SCALE GENOMIC DNA]</scope>
    <source>
        <strain evidence="4">SL3-2-4</strain>
    </source>
</reference>
<dbReference type="Proteomes" id="UP000298860">
    <property type="component" value="Unassembled WGS sequence"/>
</dbReference>
<name>A0A4D4J396_9PSEU</name>
<dbReference type="RefSeq" id="WP_137814235.1">
    <property type="nucleotide sequence ID" value="NZ_BJFL01000012.1"/>
</dbReference>
<dbReference type="Pfam" id="PF04149">
    <property type="entry name" value="DUF397"/>
    <property type="match status" value="2"/>
</dbReference>
<accession>A0A4D4J396</accession>
<feature type="region of interest" description="Disordered" evidence="1">
    <location>
        <begin position="1"/>
        <end position="20"/>
    </location>
</feature>
<dbReference type="EMBL" id="BJFL01000012">
    <property type="protein sequence ID" value="GDY31145.1"/>
    <property type="molecule type" value="Genomic_DNA"/>
</dbReference>
<sequence>MSIVDQSRVRWRKSSRSGAGNNAACVEVGMVDAAWRKSSRSTAGNNAACVEVAFGGPGAAVRDSKNPTGPVLVVPAVAWRALLGAAKQGRLDHG</sequence>
<feature type="domain" description="DUF397" evidence="2">
    <location>
        <begin position="33"/>
        <end position="87"/>
    </location>
</feature>
<organism evidence="3 4">
    <name type="scientific">Gandjariella thermophila</name>
    <dbReference type="NCBI Taxonomy" id="1931992"/>
    <lineage>
        <taxon>Bacteria</taxon>
        <taxon>Bacillati</taxon>
        <taxon>Actinomycetota</taxon>
        <taxon>Actinomycetes</taxon>
        <taxon>Pseudonocardiales</taxon>
        <taxon>Pseudonocardiaceae</taxon>
        <taxon>Gandjariella</taxon>
    </lineage>
</organism>
<proteinExistence type="predicted"/>
<evidence type="ECO:0000313" key="3">
    <source>
        <dbReference type="EMBL" id="GDY31145.1"/>
    </source>
</evidence>
<gene>
    <name evidence="3" type="ORF">GTS_27780</name>
</gene>
<protein>
    <recommendedName>
        <fullName evidence="2">DUF397 domain-containing protein</fullName>
    </recommendedName>
</protein>